<dbReference type="Proteomes" id="UP000295252">
    <property type="component" value="Chromosome VII"/>
</dbReference>
<evidence type="ECO:0000256" key="3">
    <source>
        <dbReference type="ARBA" id="ARBA00022989"/>
    </source>
</evidence>
<comment type="subcellular location">
    <subcellularLocation>
        <location evidence="1">Golgi apparatus membrane</location>
        <topology evidence="1">Single-pass membrane protein</topology>
    </subcellularLocation>
</comment>
<protein>
    <submittedName>
        <fullName evidence="7">Uncharacterized protein</fullName>
    </submittedName>
</protein>
<dbReference type="OrthoDB" id="1896682at2759"/>
<dbReference type="OMA" id="EVYELKW"/>
<dbReference type="Gramene" id="CDP16089">
    <property type="protein sequence ID" value="CDP16089"/>
    <property type="gene ID" value="GSCOC_T00017108001"/>
</dbReference>
<evidence type="ECO:0000256" key="2">
    <source>
        <dbReference type="ARBA" id="ARBA00022692"/>
    </source>
</evidence>
<dbReference type="EMBL" id="HG739199">
    <property type="protein sequence ID" value="CDP16089.1"/>
    <property type="molecule type" value="Genomic_DNA"/>
</dbReference>
<dbReference type="GO" id="GO:0000139">
    <property type="term" value="C:Golgi membrane"/>
    <property type="evidence" value="ECO:0007669"/>
    <property type="project" value="UniProtKB-SubCell"/>
</dbReference>
<dbReference type="NCBIfam" id="TIGR01627">
    <property type="entry name" value="A_thal_3515"/>
    <property type="match status" value="1"/>
</dbReference>
<dbReference type="Pfam" id="PF21729">
    <property type="entry name" value="IRX15_IRX15L_GXM"/>
    <property type="match status" value="1"/>
</dbReference>
<dbReference type="PhylomeDB" id="A0A068V6D3"/>
<evidence type="ECO:0000256" key="1">
    <source>
        <dbReference type="ARBA" id="ARBA00004194"/>
    </source>
</evidence>
<evidence type="ECO:0000313" key="7">
    <source>
        <dbReference type="EMBL" id="CDP16089.1"/>
    </source>
</evidence>
<gene>
    <name evidence="7" type="ORF">GSCOC_T00017108001</name>
</gene>
<feature type="compositionally biased region" description="Polar residues" evidence="5">
    <location>
        <begin position="8"/>
        <end position="22"/>
    </location>
</feature>
<dbReference type="FunCoup" id="A0A068V6D3">
    <property type="interactions" value="208"/>
</dbReference>
<dbReference type="PANTHER" id="PTHR31444">
    <property type="entry name" value="OS11G0490100 PROTEIN"/>
    <property type="match status" value="1"/>
</dbReference>
<evidence type="ECO:0000313" key="8">
    <source>
        <dbReference type="Proteomes" id="UP000295252"/>
    </source>
</evidence>
<evidence type="ECO:0000256" key="4">
    <source>
        <dbReference type="ARBA" id="ARBA00023136"/>
    </source>
</evidence>
<evidence type="ECO:0000256" key="6">
    <source>
        <dbReference type="SAM" id="Phobius"/>
    </source>
</evidence>
<name>A0A068V6D3_COFCA</name>
<keyword evidence="8" id="KW-1185">Reference proteome</keyword>
<dbReference type="AlphaFoldDB" id="A0A068V6D3"/>
<dbReference type="InParanoid" id="A0A068V6D3"/>
<dbReference type="InterPro" id="IPR006514">
    <property type="entry name" value="IRX15/GXM/AGM"/>
</dbReference>
<sequence length="314" mass="35182">MPPEVSPYSPQTPLLSPISTKSRQLRKSQLHHKFYKGEGKMNLLNKKKLIPLLVCILLCASVFRLLKITIVTSSTTRLPLSLSPVHLNNVSYNARGQEPSKNHSISHANSNNLTEKEMGFLLNLISHKSPCNLLVFGQEHQYSVLASTNTGGMTIFLEDDPEKLSTITTANNTLVYKLKYPTLAKDAYKLLQHARKSKKCSPSSGLLKQTKCKLALKNLPKVIYELKWDVVLVDGPCGHRPLCPGRMASIYTASLLARENHGNVTNVVVHDIDRMIEKWFSWEFLCENNLVSSKGKFWNFGIQGESNATTFCSK</sequence>
<evidence type="ECO:0000256" key="5">
    <source>
        <dbReference type="SAM" id="MobiDB-lite"/>
    </source>
</evidence>
<dbReference type="GO" id="GO:0045492">
    <property type="term" value="P:xylan biosynthetic process"/>
    <property type="evidence" value="ECO:0007669"/>
    <property type="project" value="InterPro"/>
</dbReference>
<feature type="transmembrane region" description="Helical" evidence="6">
    <location>
        <begin position="49"/>
        <end position="66"/>
    </location>
</feature>
<dbReference type="STRING" id="49390.A0A068V6D3"/>
<feature type="region of interest" description="Disordered" evidence="5">
    <location>
        <begin position="1"/>
        <end position="23"/>
    </location>
</feature>
<keyword evidence="4 6" id="KW-0472">Membrane</keyword>
<organism evidence="7 8">
    <name type="scientific">Coffea canephora</name>
    <name type="common">Robusta coffee</name>
    <dbReference type="NCBI Taxonomy" id="49390"/>
    <lineage>
        <taxon>Eukaryota</taxon>
        <taxon>Viridiplantae</taxon>
        <taxon>Streptophyta</taxon>
        <taxon>Embryophyta</taxon>
        <taxon>Tracheophyta</taxon>
        <taxon>Spermatophyta</taxon>
        <taxon>Magnoliopsida</taxon>
        <taxon>eudicotyledons</taxon>
        <taxon>Gunneridae</taxon>
        <taxon>Pentapetalae</taxon>
        <taxon>asterids</taxon>
        <taxon>lamiids</taxon>
        <taxon>Gentianales</taxon>
        <taxon>Rubiaceae</taxon>
        <taxon>Ixoroideae</taxon>
        <taxon>Gardenieae complex</taxon>
        <taxon>Bertiereae - Coffeeae clade</taxon>
        <taxon>Coffeeae</taxon>
        <taxon>Coffea</taxon>
    </lineage>
</organism>
<keyword evidence="2 6" id="KW-0812">Transmembrane</keyword>
<accession>A0A068V6D3</accession>
<reference evidence="8" key="1">
    <citation type="journal article" date="2014" name="Science">
        <title>The coffee genome provides insight into the convergent evolution of caffeine biosynthesis.</title>
        <authorList>
            <person name="Denoeud F."/>
            <person name="Carretero-Paulet L."/>
            <person name="Dereeper A."/>
            <person name="Droc G."/>
            <person name="Guyot R."/>
            <person name="Pietrella M."/>
            <person name="Zheng C."/>
            <person name="Alberti A."/>
            <person name="Anthony F."/>
            <person name="Aprea G."/>
            <person name="Aury J.M."/>
            <person name="Bento P."/>
            <person name="Bernard M."/>
            <person name="Bocs S."/>
            <person name="Campa C."/>
            <person name="Cenci A."/>
            <person name="Combes M.C."/>
            <person name="Crouzillat D."/>
            <person name="Da Silva C."/>
            <person name="Daddiego L."/>
            <person name="De Bellis F."/>
            <person name="Dussert S."/>
            <person name="Garsmeur O."/>
            <person name="Gayraud T."/>
            <person name="Guignon V."/>
            <person name="Jahn K."/>
            <person name="Jamilloux V."/>
            <person name="Joet T."/>
            <person name="Labadie K."/>
            <person name="Lan T."/>
            <person name="Leclercq J."/>
            <person name="Lepelley M."/>
            <person name="Leroy T."/>
            <person name="Li L.T."/>
            <person name="Librado P."/>
            <person name="Lopez L."/>
            <person name="Munoz A."/>
            <person name="Noel B."/>
            <person name="Pallavicini A."/>
            <person name="Perrotta G."/>
            <person name="Poncet V."/>
            <person name="Pot D."/>
            <person name="Priyono X."/>
            <person name="Rigoreau M."/>
            <person name="Rouard M."/>
            <person name="Rozas J."/>
            <person name="Tranchant-Dubreuil C."/>
            <person name="VanBuren R."/>
            <person name="Zhang Q."/>
            <person name="Andrade A.C."/>
            <person name="Argout X."/>
            <person name="Bertrand B."/>
            <person name="de Kochko A."/>
            <person name="Graziosi G."/>
            <person name="Henry R.J."/>
            <person name="Jayarama X."/>
            <person name="Ming R."/>
            <person name="Nagai C."/>
            <person name="Rounsley S."/>
            <person name="Sankoff D."/>
            <person name="Giuliano G."/>
            <person name="Albert V.A."/>
            <person name="Wincker P."/>
            <person name="Lashermes P."/>
        </authorList>
    </citation>
    <scope>NUCLEOTIDE SEQUENCE [LARGE SCALE GENOMIC DNA]</scope>
    <source>
        <strain evidence="8">cv. DH200-94</strain>
    </source>
</reference>
<proteinExistence type="predicted"/>
<keyword evidence="3 6" id="KW-1133">Transmembrane helix</keyword>